<evidence type="ECO:0000313" key="1">
    <source>
        <dbReference type="EMBL" id="PXF61573.1"/>
    </source>
</evidence>
<reference evidence="1" key="1">
    <citation type="submission" date="2018-01" db="EMBL/GenBank/DDBJ databases">
        <authorList>
            <person name="Krukenberg V."/>
        </authorList>
    </citation>
    <scope>NUCLEOTIDE SEQUENCE</scope>
    <source>
        <strain evidence="1">E20ANME2</strain>
    </source>
</reference>
<organism evidence="1 2">
    <name type="scientific">Candidatus Methanogaster sp</name>
    <dbReference type="NCBI Taxonomy" id="3386292"/>
    <lineage>
        <taxon>Archaea</taxon>
        <taxon>Methanobacteriati</taxon>
        <taxon>Methanobacteriota</taxon>
        <taxon>Stenosarchaea group</taxon>
        <taxon>Methanomicrobia</taxon>
        <taxon>Methanosarcinales</taxon>
        <taxon>ANME-2 cluster</taxon>
        <taxon>Candidatus Methanogasteraceae</taxon>
        <taxon>Candidatus Methanogaster</taxon>
    </lineage>
</organism>
<evidence type="ECO:0000313" key="2">
    <source>
        <dbReference type="Proteomes" id="UP000248329"/>
    </source>
</evidence>
<accession>A0AC61L5E1</accession>
<proteinExistence type="predicted"/>
<gene>
    <name evidence="1" type="ORF">C4B59_03210</name>
</gene>
<comment type="caution">
    <text evidence="1">The sequence shown here is derived from an EMBL/GenBank/DDBJ whole genome shotgun (WGS) entry which is preliminary data.</text>
</comment>
<dbReference type="Proteomes" id="UP000248329">
    <property type="component" value="Unassembled WGS sequence"/>
</dbReference>
<sequence length="1254" mass="140621">MKRRCHPQETVQKTLDWKSVPQMSRVRTTDGHVMDWDRHAIVAQLLKETQLSKRFYRIDPITEEEAEEIAKEVEARIKKIGLKNLSGPLVRELVNVTLLERGHPEWRNIATRVGTPVYDAHQIDVGEGFEANENANLQENAETSHKKKADKISKEQYLLLLPPKLSDLHLSGDIHIHDLEYLGTRSFCMDWDLRYFFYYGLMPDGSGTKSSVAGPAKKAEVAILHAVKALGSAQTNFAGGQGFYNFLTFLAPYLEGMSYEEIEQLMQMFVYEMTQMMVARGGQLVFSSVQLAPGVPKLWRDKPVVYKGRIYNGDPDQAPLRMYGEFEREVRISFKALMNVMLGGDYWGKPFNFPKPEISIEPDFMGEDEEFNAKHPDLPTYSELYDLTFELAAKFGTPYFDNQIPAYRGAGEGISCYQCLSKDELVPIIVDGNVKVDYISNLFERGAAGGTHVDGDVEFARLDASAPSMEFGRFSVDAHPFSGIMRKRYRGKLLNVILESGRRIKVTPDHPVFVYRSGGFEKITTRELAAGDYLPVMKQTGFEGAAVHSIDLEDILIEAGFGDASGSRARVSEITVKNGMVNILHAKRKGLPKTFYITPEFVRFLGYYMSEGCSDHSGRRYSVRLSFGKHETDLIDDAKQCIKESLEIDPIISIESTAVNVTINSKLLYLLLDALGCGHTAHDKSVPDLLYNVEPALVGEYLQGVFVGDGNAESRVNILKHERYGEYESRASTIRLKLVSKLAVQKLVLLAGRVDVQMNYYERMQKTMHPQTKESYLLPTFIVSVTAQEQIQKFEQTVGYGASAVHADLRKTAGIFTRIPIEESGLGYSNLTYSSQYRSGGCQHVSPSLIDADGDGAQIIENIVGGDIHPLRVRRIEDIDYDGYVYDLVDVSDTHNFPNALGIITGNCCAYNFSSNSDTDSDFDDKLIFKDGKHFSMGAWQVISVNCPRAAYRANHDDEALFNELKRMMDIAVQIHKIKREWMNQIVDAQRMPFATQRPLDPVTREKGSQAVDLEGLVYEIGVVGINEMVEHHTGHQLHESKDAWKLAIRAMTEMEFYSKELSEEHGMTIALARTPAETTVGRFAVADILDPRYSECAKKVVKGDIDRALASIHKTRDLPIYYTNGTHIPPGAGISLAERIGLEHVFFPIVDGGNIMHIFLGESTPDPKGLRDFAMRIAKNTQTGYFAFTRDMTICTDCSHLAPGLKDECPNCGSTNVEQLSRVTGYLQAVSGWNAAKKQELEDRKRYGESDMV</sequence>
<name>A0AC61L5E1_9EURY</name>
<protein>
    <submittedName>
        <fullName evidence="1">Uncharacterized protein</fullName>
    </submittedName>
</protein>
<dbReference type="EMBL" id="PQXF01000004">
    <property type="protein sequence ID" value="PXF61573.1"/>
    <property type="molecule type" value="Genomic_DNA"/>
</dbReference>